<dbReference type="NCBIfam" id="TIGR04183">
    <property type="entry name" value="Por_Secre_tail"/>
    <property type="match status" value="1"/>
</dbReference>
<feature type="chain" id="PRO_5022065132" evidence="2">
    <location>
        <begin position="22"/>
        <end position="586"/>
    </location>
</feature>
<name>A0A550HX93_9FLAO</name>
<dbReference type="Proteomes" id="UP000315131">
    <property type="component" value="Unassembled WGS sequence"/>
</dbReference>
<gene>
    <name evidence="3" type="ORF">FGM01_14275</name>
</gene>
<evidence type="ECO:0000313" key="4">
    <source>
        <dbReference type="Proteomes" id="UP000315131"/>
    </source>
</evidence>
<accession>A0A550HX93</accession>
<dbReference type="InterPro" id="IPR026444">
    <property type="entry name" value="Secre_tail"/>
</dbReference>
<sequence>MAFMKLPLLFLLIFSVTSLSAQLYITPSTESDGYIYVKDRLLYVEKEIFLKENRNKESEANLYLRKGSQLLQGIKDENLNKGTGKLSVFQKGTSNAFDYNYWSLPVKLTGDHLKLSDYLYDPKGPLFSSNASLTNSTDGKSNPLNISSTWLYTFSGTNYSNWAYVGDHFDLIPGEGFTMKGVNGINLQEIEGIAVNAGNSQTYDFRGLPNDGTIELPIKKDQILLVGNPYPSAIDLNKFLKENTFSTGIAYFWDSRDNGNSHYLSDYEGGYGTYSPGTGIYIPPVFKKYSDGSETGMIGKHYERQISPIGQGFMIIGKKDGRISFKNSQRIFQKEQENYSMFKTSLSGRSSLNLIVEIDSSFIQKLALVFDPDSSPEEDHALDARKMNNDPQDISWEISNENFVVNVRPKLDQELIPLKIKLSTATQLKFSVSELENFNPDRVFLYDAREDLYFSIKTGYLSIDLPQGEIKDRFYLSFIEKITEDEKADPESNRISDEKLPNILLNSIDIFQNNSQAQLEIKLLYDSGISSIRLYDLTGKLFLHQKFKSTEKEFYFSTGNLSNAIYIVKVNTTDNIELTKKIGIKN</sequence>
<reference evidence="3 4" key="1">
    <citation type="submission" date="2019-06" db="EMBL/GenBank/DDBJ databases">
        <title>Gramella sabulilitoris sp. nov., isolated from a marine sand.</title>
        <authorList>
            <person name="Yoon J.-H."/>
        </authorList>
    </citation>
    <scope>NUCLEOTIDE SEQUENCE [LARGE SCALE GENOMIC DNA]</scope>
    <source>
        <strain evidence="3 4">HSMS-1</strain>
    </source>
</reference>
<keyword evidence="1 2" id="KW-0732">Signal</keyword>
<evidence type="ECO:0000256" key="2">
    <source>
        <dbReference type="SAM" id="SignalP"/>
    </source>
</evidence>
<keyword evidence="4" id="KW-1185">Reference proteome</keyword>
<dbReference type="EMBL" id="VHSF01000005">
    <property type="protein sequence ID" value="TRO63306.1"/>
    <property type="molecule type" value="Genomic_DNA"/>
</dbReference>
<feature type="signal peptide" evidence="2">
    <location>
        <begin position="1"/>
        <end position="21"/>
    </location>
</feature>
<proteinExistence type="predicted"/>
<dbReference type="OrthoDB" id="2582440at2"/>
<evidence type="ECO:0000313" key="3">
    <source>
        <dbReference type="EMBL" id="TRO63306.1"/>
    </source>
</evidence>
<organism evidence="3 4">
    <name type="scientific">Christiangramia sabulilitoris</name>
    <dbReference type="NCBI Taxonomy" id="2583991"/>
    <lineage>
        <taxon>Bacteria</taxon>
        <taxon>Pseudomonadati</taxon>
        <taxon>Bacteroidota</taxon>
        <taxon>Flavobacteriia</taxon>
        <taxon>Flavobacteriales</taxon>
        <taxon>Flavobacteriaceae</taxon>
        <taxon>Christiangramia</taxon>
    </lineage>
</organism>
<dbReference type="AlphaFoldDB" id="A0A550HX93"/>
<evidence type="ECO:0000256" key="1">
    <source>
        <dbReference type="ARBA" id="ARBA00022729"/>
    </source>
</evidence>
<protein>
    <submittedName>
        <fullName evidence="3">T9SS type A sorting domain-containing protein</fullName>
    </submittedName>
</protein>
<comment type="caution">
    <text evidence="3">The sequence shown here is derived from an EMBL/GenBank/DDBJ whole genome shotgun (WGS) entry which is preliminary data.</text>
</comment>